<dbReference type="InterPro" id="IPR022998">
    <property type="entry name" value="ThiamineP_synth_TenI"/>
</dbReference>
<dbReference type="SUPFAM" id="SSF51391">
    <property type="entry name" value="Thiamin phosphate synthase"/>
    <property type="match status" value="1"/>
</dbReference>
<evidence type="ECO:0000256" key="4">
    <source>
        <dbReference type="ARBA" id="ARBA00022723"/>
    </source>
</evidence>
<gene>
    <name evidence="10" type="primary">thiE</name>
    <name evidence="14" type="ORF">VV01_20000</name>
</gene>
<proteinExistence type="inferred from homology"/>
<feature type="binding site" evidence="10">
    <location>
        <begin position="139"/>
        <end position="141"/>
    </location>
    <ligand>
        <name>2-[(2R,5Z)-2-carboxy-4-methylthiazol-5(2H)-ylidene]ethyl phosphate</name>
        <dbReference type="ChEBI" id="CHEBI:62899"/>
    </ligand>
</feature>
<dbReference type="Proteomes" id="UP000037397">
    <property type="component" value="Unassembled WGS sequence"/>
</dbReference>
<evidence type="ECO:0000256" key="2">
    <source>
        <dbReference type="ARBA" id="ARBA00005165"/>
    </source>
</evidence>
<comment type="cofactor">
    <cofactor evidence="10">
        <name>Mg(2+)</name>
        <dbReference type="ChEBI" id="CHEBI:18420"/>
    </cofactor>
    <text evidence="10">Binds 1 Mg(2+) ion per subunit.</text>
</comment>
<evidence type="ECO:0000256" key="10">
    <source>
        <dbReference type="HAMAP-Rule" id="MF_00097"/>
    </source>
</evidence>
<dbReference type="PANTHER" id="PTHR20857:SF15">
    <property type="entry name" value="THIAMINE-PHOSPHATE SYNTHASE"/>
    <property type="match status" value="1"/>
</dbReference>
<dbReference type="EC" id="2.5.1.3" evidence="10"/>
<dbReference type="InterPro" id="IPR036206">
    <property type="entry name" value="ThiamineP_synth_sf"/>
</dbReference>
<dbReference type="PATRIC" id="fig|1631356.3.peg.4017"/>
<comment type="pathway">
    <text evidence="2 10 12">Cofactor biosynthesis; thiamine diphosphate biosynthesis; thiamine phosphate from 4-amino-2-methyl-5-diphosphomethylpyrimidine and 4-methyl-5-(2-phosphoethyl)-thiazole: step 1/1.</text>
</comment>
<protein>
    <recommendedName>
        <fullName evidence="10">Thiamine-phosphate synthase</fullName>
        <shortName evidence="10">TP synthase</shortName>
        <shortName evidence="10">TPS</shortName>
        <ecNumber evidence="10">2.5.1.3</ecNumber>
    </recommendedName>
    <alternativeName>
        <fullName evidence="10">Thiamine-phosphate pyrophosphorylase</fullName>
        <shortName evidence="10">TMP pyrophosphorylase</shortName>
        <shortName evidence="10">TMP-PPase</shortName>
    </alternativeName>
</protein>
<evidence type="ECO:0000256" key="6">
    <source>
        <dbReference type="ARBA" id="ARBA00022977"/>
    </source>
</evidence>
<feature type="binding site" evidence="10">
    <location>
        <position position="170"/>
    </location>
    <ligand>
        <name>2-[(2R,5Z)-2-carboxy-4-methylthiazol-5(2H)-ylidene]ethyl phosphate</name>
        <dbReference type="ChEBI" id="CHEBI:62899"/>
    </ligand>
</feature>
<accession>A0A0L6CMC4</accession>
<evidence type="ECO:0000256" key="12">
    <source>
        <dbReference type="RuleBase" id="RU004253"/>
    </source>
</evidence>
<feature type="domain" description="Thiamine phosphate synthase/TenI" evidence="13">
    <location>
        <begin position="10"/>
        <end position="193"/>
    </location>
</feature>
<keyword evidence="15" id="KW-1185">Reference proteome</keyword>
<evidence type="ECO:0000256" key="5">
    <source>
        <dbReference type="ARBA" id="ARBA00022842"/>
    </source>
</evidence>
<dbReference type="PANTHER" id="PTHR20857">
    <property type="entry name" value="THIAMINE-PHOSPHATE PYROPHOSPHORYLASE"/>
    <property type="match status" value="1"/>
</dbReference>
<reference evidence="15" key="1">
    <citation type="submission" date="2015-03" db="EMBL/GenBank/DDBJ databases">
        <title>Luteipulveratus halotolerans sp. nov., a novel actinobacterium (Dermacoccaceae) from Sarawak, Malaysia.</title>
        <authorList>
            <person name="Juboi H."/>
            <person name="Basik A."/>
            <person name="Shamsul S.S."/>
            <person name="Arnold P."/>
            <person name="Schmitt E.K."/>
            <person name="Sanglier J.-J."/>
            <person name="Yeo T."/>
        </authorList>
    </citation>
    <scope>NUCLEOTIDE SEQUENCE [LARGE SCALE GENOMIC DNA]</scope>
    <source>
        <strain evidence="15">C296001</strain>
    </source>
</reference>
<comment type="catalytic activity">
    <reaction evidence="8 10 11">
        <text>2-(2-carboxy-4-methylthiazol-5-yl)ethyl phosphate + 4-amino-2-methyl-5-(diphosphooxymethyl)pyrimidine + 2 H(+) = thiamine phosphate + CO2 + diphosphate</text>
        <dbReference type="Rhea" id="RHEA:47848"/>
        <dbReference type="ChEBI" id="CHEBI:15378"/>
        <dbReference type="ChEBI" id="CHEBI:16526"/>
        <dbReference type="ChEBI" id="CHEBI:33019"/>
        <dbReference type="ChEBI" id="CHEBI:37575"/>
        <dbReference type="ChEBI" id="CHEBI:57841"/>
        <dbReference type="ChEBI" id="CHEBI:62890"/>
        <dbReference type="EC" id="2.5.1.3"/>
    </reaction>
</comment>
<feature type="binding site" evidence="10">
    <location>
        <position position="111"/>
    </location>
    <ligand>
        <name>4-amino-2-methyl-5-(diphosphooxymethyl)pyrimidine</name>
        <dbReference type="ChEBI" id="CHEBI:57841"/>
    </ligand>
</feature>
<evidence type="ECO:0000259" key="13">
    <source>
        <dbReference type="Pfam" id="PF02581"/>
    </source>
</evidence>
<dbReference type="CDD" id="cd00564">
    <property type="entry name" value="TMP_TenI"/>
    <property type="match status" value="1"/>
</dbReference>
<comment type="function">
    <text evidence="1 10">Condenses 4-methyl-5-(beta-hydroxyethyl)thiazole monophosphate (THZ-P) and 2-methyl-4-amino-5-hydroxymethyl pyrimidine pyrophosphate (HMP-PP) to form thiamine monophosphate (TMP).</text>
</comment>
<comment type="catalytic activity">
    <reaction evidence="7 10 11">
        <text>4-methyl-5-(2-phosphooxyethyl)-thiazole + 4-amino-2-methyl-5-(diphosphooxymethyl)pyrimidine + H(+) = thiamine phosphate + diphosphate</text>
        <dbReference type="Rhea" id="RHEA:22328"/>
        <dbReference type="ChEBI" id="CHEBI:15378"/>
        <dbReference type="ChEBI" id="CHEBI:33019"/>
        <dbReference type="ChEBI" id="CHEBI:37575"/>
        <dbReference type="ChEBI" id="CHEBI:57841"/>
        <dbReference type="ChEBI" id="CHEBI:58296"/>
        <dbReference type="EC" id="2.5.1.3"/>
    </reaction>
</comment>
<evidence type="ECO:0000256" key="7">
    <source>
        <dbReference type="ARBA" id="ARBA00047334"/>
    </source>
</evidence>
<comment type="caution">
    <text evidence="10">Lacks conserved residue(s) required for the propagation of feature annotation.</text>
</comment>
<feature type="binding site" evidence="10">
    <location>
        <begin position="190"/>
        <end position="191"/>
    </location>
    <ligand>
        <name>2-[(2R,5Z)-2-carboxy-4-methylthiazol-5(2H)-ylidene]ethyl phosphate</name>
        <dbReference type="ChEBI" id="CHEBI:62899"/>
    </ligand>
</feature>
<evidence type="ECO:0000256" key="8">
    <source>
        <dbReference type="ARBA" id="ARBA00047851"/>
    </source>
</evidence>
<keyword evidence="3 10" id="KW-0808">Transferase</keyword>
<dbReference type="Gene3D" id="3.20.20.70">
    <property type="entry name" value="Aldolase class I"/>
    <property type="match status" value="1"/>
</dbReference>
<evidence type="ECO:0000256" key="1">
    <source>
        <dbReference type="ARBA" id="ARBA00003814"/>
    </source>
</evidence>
<name>A0A0L6CMC4_9MICO</name>
<dbReference type="GO" id="GO:0005737">
    <property type="term" value="C:cytoplasm"/>
    <property type="evidence" value="ECO:0007669"/>
    <property type="project" value="TreeGrafter"/>
</dbReference>
<dbReference type="GO" id="GO:0000287">
    <property type="term" value="F:magnesium ion binding"/>
    <property type="evidence" value="ECO:0007669"/>
    <property type="project" value="UniProtKB-UniRule"/>
</dbReference>
<sequence>MTRTPLDLTLYLVTDTDMCGDRGLVRTVREAVRGGATIVQLRDPDASDDEMVALGKLVRKALENTGIPLIINDRVHLVDDIGADGAHIGQDDMPVAEARSLLGSNAYLGLSVHTPDQLEAALRHGSALDYLGVGPVWRTHSKPDAAEPIGLSGLRDIASASPWPCVGIGGITARRASRVARTGIAGMAVISAICGQPDPAASATALRHAWSAR</sequence>
<keyword evidence="5 10" id="KW-0460">Magnesium</keyword>
<comment type="caution">
    <text evidence="14">The sequence shown here is derived from an EMBL/GenBank/DDBJ whole genome shotgun (WGS) entry which is preliminary data.</text>
</comment>
<feature type="binding site" evidence="10">
    <location>
        <position position="92"/>
    </location>
    <ligand>
        <name>Mg(2+)</name>
        <dbReference type="ChEBI" id="CHEBI:18420"/>
    </ligand>
</feature>
<dbReference type="Pfam" id="PF02581">
    <property type="entry name" value="TMP-TENI"/>
    <property type="match status" value="1"/>
</dbReference>
<dbReference type="FunFam" id="3.20.20.70:FF:000096">
    <property type="entry name" value="Thiamine-phosphate synthase"/>
    <property type="match status" value="1"/>
</dbReference>
<dbReference type="GO" id="GO:0004789">
    <property type="term" value="F:thiamine-phosphate diphosphorylase activity"/>
    <property type="evidence" value="ECO:0007669"/>
    <property type="project" value="UniProtKB-UniRule"/>
</dbReference>
<comment type="similarity">
    <text evidence="10 11">Belongs to the thiamine-phosphate synthase family.</text>
</comment>
<dbReference type="EMBL" id="LAIR01000002">
    <property type="protein sequence ID" value="KNX38897.1"/>
    <property type="molecule type" value="Genomic_DNA"/>
</dbReference>
<organism evidence="14 15">
    <name type="scientific">Luteipulveratus halotolerans</name>
    <dbReference type="NCBI Taxonomy" id="1631356"/>
    <lineage>
        <taxon>Bacteria</taxon>
        <taxon>Bacillati</taxon>
        <taxon>Actinomycetota</taxon>
        <taxon>Actinomycetes</taxon>
        <taxon>Micrococcales</taxon>
        <taxon>Dermacoccaceae</taxon>
        <taxon>Luteipulveratus</taxon>
    </lineage>
</organism>
<feature type="binding site" evidence="10">
    <location>
        <position position="72"/>
    </location>
    <ligand>
        <name>4-amino-2-methyl-5-(diphosphooxymethyl)pyrimidine</name>
        <dbReference type="ChEBI" id="CHEBI:57841"/>
    </ligand>
</feature>
<evidence type="ECO:0000256" key="9">
    <source>
        <dbReference type="ARBA" id="ARBA00047883"/>
    </source>
</evidence>
<feature type="binding site" evidence="10">
    <location>
        <position position="142"/>
    </location>
    <ligand>
        <name>4-amino-2-methyl-5-(diphosphooxymethyl)pyrimidine</name>
        <dbReference type="ChEBI" id="CHEBI:57841"/>
    </ligand>
</feature>
<keyword evidence="6 10" id="KW-0784">Thiamine biosynthesis</keyword>
<dbReference type="UniPathway" id="UPA00060">
    <property type="reaction ID" value="UER00141"/>
</dbReference>
<evidence type="ECO:0000256" key="11">
    <source>
        <dbReference type="RuleBase" id="RU003826"/>
    </source>
</evidence>
<dbReference type="RefSeq" id="WP_050671427.1">
    <property type="nucleotide sequence ID" value="NZ_LAIR01000002.1"/>
</dbReference>
<dbReference type="GO" id="GO:0009229">
    <property type="term" value="P:thiamine diphosphate biosynthetic process"/>
    <property type="evidence" value="ECO:0007669"/>
    <property type="project" value="UniProtKB-UniRule"/>
</dbReference>
<evidence type="ECO:0000313" key="14">
    <source>
        <dbReference type="EMBL" id="KNX38897.1"/>
    </source>
</evidence>
<keyword evidence="4 10" id="KW-0479">Metal-binding</keyword>
<dbReference type="InterPro" id="IPR013785">
    <property type="entry name" value="Aldolase_TIM"/>
</dbReference>
<dbReference type="AlphaFoldDB" id="A0A0L6CMC4"/>
<evidence type="ECO:0000313" key="15">
    <source>
        <dbReference type="Proteomes" id="UP000037397"/>
    </source>
</evidence>
<dbReference type="OrthoDB" id="3243336at2"/>
<dbReference type="NCBIfam" id="TIGR00693">
    <property type="entry name" value="thiE"/>
    <property type="match status" value="1"/>
</dbReference>
<evidence type="ECO:0000256" key="3">
    <source>
        <dbReference type="ARBA" id="ARBA00022679"/>
    </source>
</evidence>
<comment type="catalytic activity">
    <reaction evidence="9 10 11">
        <text>2-[(2R,5Z)-2-carboxy-4-methylthiazol-5(2H)-ylidene]ethyl phosphate + 4-amino-2-methyl-5-(diphosphooxymethyl)pyrimidine + 2 H(+) = thiamine phosphate + CO2 + diphosphate</text>
        <dbReference type="Rhea" id="RHEA:47844"/>
        <dbReference type="ChEBI" id="CHEBI:15378"/>
        <dbReference type="ChEBI" id="CHEBI:16526"/>
        <dbReference type="ChEBI" id="CHEBI:33019"/>
        <dbReference type="ChEBI" id="CHEBI:37575"/>
        <dbReference type="ChEBI" id="CHEBI:57841"/>
        <dbReference type="ChEBI" id="CHEBI:62899"/>
        <dbReference type="EC" id="2.5.1.3"/>
    </reaction>
</comment>
<dbReference type="HAMAP" id="MF_00097">
    <property type="entry name" value="TMP_synthase"/>
    <property type="match status" value="1"/>
</dbReference>
<dbReference type="InterPro" id="IPR034291">
    <property type="entry name" value="TMP_synthase"/>
</dbReference>
<dbReference type="GO" id="GO:0009228">
    <property type="term" value="P:thiamine biosynthetic process"/>
    <property type="evidence" value="ECO:0007669"/>
    <property type="project" value="UniProtKB-KW"/>
</dbReference>
<feature type="binding site" evidence="10">
    <location>
        <position position="73"/>
    </location>
    <ligand>
        <name>Mg(2+)</name>
        <dbReference type="ChEBI" id="CHEBI:18420"/>
    </ligand>
</feature>
<dbReference type="STRING" id="1631356.VV01_20000"/>